<dbReference type="AlphaFoldDB" id="A0AAV9P2T6"/>
<dbReference type="InterPro" id="IPR032477">
    <property type="entry name" value="Glyco_hydro_64"/>
</dbReference>
<dbReference type="Proteomes" id="UP001337655">
    <property type="component" value="Unassembled WGS sequence"/>
</dbReference>
<name>A0AAV9P2T6_9PEZI</name>
<proteinExistence type="predicted"/>
<accession>A0AAV9P2T6</accession>
<reference evidence="3 4" key="1">
    <citation type="submission" date="2023-08" db="EMBL/GenBank/DDBJ databases">
        <title>Black Yeasts Isolated from many extreme environments.</title>
        <authorList>
            <person name="Coleine C."/>
            <person name="Stajich J.E."/>
            <person name="Selbmann L."/>
        </authorList>
    </citation>
    <scope>NUCLEOTIDE SEQUENCE [LARGE SCALE GENOMIC DNA]</scope>
    <source>
        <strain evidence="3 4">CCFEE 5935</strain>
    </source>
</reference>
<dbReference type="Gene3D" id="2.60.110.10">
    <property type="entry name" value="Thaumatin"/>
    <property type="match status" value="1"/>
</dbReference>
<dbReference type="GeneID" id="89929604"/>
<dbReference type="InterPro" id="IPR037176">
    <property type="entry name" value="Osmotin/thaumatin-like_sf"/>
</dbReference>
<dbReference type="Pfam" id="PF16483">
    <property type="entry name" value="Glyco_hydro_64"/>
    <property type="match status" value="1"/>
</dbReference>
<dbReference type="RefSeq" id="XP_064656608.1">
    <property type="nucleotide sequence ID" value="XM_064805503.1"/>
</dbReference>
<comment type="caution">
    <text evidence="3">The sequence shown here is derived from an EMBL/GenBank/DDBJ whole genome shotgun (WGS) entry which is preliminary data.</text>
</comment>
<feature type="region of interest" description="Disordered" evidence="1">
    <location>
        <begin position="340"/>
        <end position="427"/>
    </location>
</feature>
<protein>
    <recommendedName>
        <fullName evidence="2">GH64 domain-containing protein</fullName>
    </recommendedName>
</protein>
<dbReference type="Gene3D" id="3.30.920.50">
    <property type="entry name" value="Beta-1,3-glucanase, C-terminal domain"/>
    <property type="match status" value="1"/>
</dbReference>
<dbReference type="InterPro" id="IPR037398">
    <property type="entry name" value="Glyco_hydro_64_fam"/>
</dbReference>
<dbReference type="InterPro" id="IPR042517">
    <property type="entry name" value="Glyco_hydro_64_N_2"/>
</dbReference>
<evidence type="ECO:0000313" key="4">
    <source>
        <dbReference type="Proteomes" id="UP001337655"/>
    </source>
</evidence>
<dbReference type="PANTHER" id="PTHR38165">
    <property type="match status" value="1"/>
</dbReference>
<feature type="domain" description="GH64" evidence="2">
    <location>
        <begin position="2"/>
        <end position="369"/>
    </location>
</feature>
<feature type="compositionally biased region" description="Basic residues" evidence="1">
    <location>
        <begin position="416"/>
        <end position="427"/>
    </location>
</feature>
<dbReference type="PANTHER" id="PTHR38165:SF1">
    <property type="entry name" value="GLUCANASE B"/>
    <property type="match status" value="1"/>
</dbReference>
<evidence type="ECO:0000313" key="3">
    <source>
        <dbReference type="EMBL" id="KAK5166726.1"/>
    </source>
</evidence>
<organism evidence="3 4">
    <name type="scientific">Saxophila tyrrhenica</name>
    <dbReference type="NCBI Taxonomy" id="1690608"/>
    <lineage>
        <taxon>Eukaryota</taxon>
        <taxon>Fungi</taxon>
        <taxon>Dikarya</taxon>
        <taxon>Ascomycota</taxon>
        <taxon>Pezizomycotina</taxon>
        <taxon>Dothideomycetes</taxon>
        <taxon>Dothideomycetidae</taxon>
        <taxon>Mycosphaerellales</taxon>
        <taxon>Extremaceae</taxon>
        <taxon>Saxophila</taxon>
    </lineage>
</organism>
<feature type="compositionally biased region" description="Basic and acidic residues" evidence="1">
    <location>
        <begin position="404"/>
        <end position="415"/>
    </location>
</feature>
<keyword evidence="4" id="KW-1185">Reference proteome</keyword>
<dbReference type="EMBL" id="JAVRRT010000013">
    <property type="protein sequence ID" value="KAK5166726.1"/>
    <property type="molecule type" value="Genomic_DNA"/>
</dbReference>
<evidence type="ECO:0000256" key="1">
    <source>
        <dbReference type="SAM" id="MobiDB-lite"/>
    </source>
</evidence>
<evidence type="ECO:0000259" key="2">
    <source>
        <dbReference type="PROSITE" id="PS52006"/>
    </source>
</evidence>
<gene>
    <name evidence="3" type="ORF">LTR77_008270</name>
</gene>
<dbReference type="PROSITE" id="PS52006">
    <property type="entry name" value="GH64"/>
    <property type="match status" value="1"/>
</dbReference>
<sequence>MPDSLRVALKNDSDLNNIHAYVTGIAIQHGGQLCLLKANGKDLYFPKDPPSIGSPLKEDCAIPLGQPGNTTEITVPQIAGGRIWIAVGKLTFLLNPGNALVEPSVLNPSDPNHDVDFGFAEFTCNSSQLYANISYVDFVPRIPIAISLKRASGDVQYVAGMPPDGLDDLAQDLQAQAQEDHQPWDKLIVKSGSQNIRILNATHGNAVGASFDGYFEKHIDEVWQKYKSGAKMKINTQAGPGVVEGHVNKKDELEIGGEVFGKPTTADVLGCNSGPFTTGPSPTRNAIIPRLAAAFVRSSLLDSQDQPSQPSTFYRRDPTNHYARLVHKHNLDGKGYAFAYDDVQPDDGDDQSGKVNAGDPTLFTVSVGGKSAGKGANHSSASHHRPVPHPEEAKHHQQANEPDAQDHQKHDEGLRGKVHGLAKRFMS</sequence>